<keyword evidence="5" id="KW-0472">Membrane</keyword>
<dbReference type="STRING" id="1384049.CD29_12465"/>
<evidence type="ECO:0000256" key="1">
    <source>
        <dbReference type="ARBA" id="ARBA00004635"/>
    </source>
</evidence>
<dbReference type="InterPro" id="IPR057336">
    <property type="entry name" value="GerAC_N"/>
</dbReference>
<dbReference type="InterPro" id="IPR038501">
    <property type="entry name" value="Spore_GerAC_C_sf"/>
</dbReference>
<evidence type="ECO:0000313" key="11">
    <source>
        <dbReference type="Proteomes" id="UP000030416"/>
    </source>
</evidence>
<dbReference type="PANTHER" id="PTHR35789:SF1">
    <property type="entry name" value="SPORE GERMINATION PROTEIN B3"/>
    <property type="match status" value="1"/>
</dbReference>
<keyword evidence="11" id="KW-1185">Reference proteome</keyword>
<dbReference type="Pfam" id="PF05504">
    <property type="entry name" value="Spore_GerAC"/>
    <property type="match status" value="1"/>
</dbReference>
<dbReference type="AlphaFoldDB" id="A0A0A3ITR7"/>
<organism evidence="10 11">
    <name type="scientific">Ureibacillus manganicus DSM 26584</name>
    <dbReference type="NCBI Taxonomy" id="1384049"/>
    <lineage>
        <taxon>Bacteria</taxon>
        <taxon>Bacillati</taxon>
        <taxon>Bacillota</taxon>
        <taxon>Bacilli</taxon>
        <taxon>Bacillales</taxon>
        <taxon>Caryophanaceae</taxon>
        <taxon>Ureibacillus</taxon>
    </lineage>
</organism>
<dbReference type="RefSeq" id="WP_036187052.1">
    <property type="nucleotide sequence ID" value="NZ_AVDA01000013.1"/>
</dbReference>
<dbReference type="PROSITE" id="PS51257">
    <property type="entry name" value="PROKAR_LIPOPROTEIN"/>
    <property type="match status" value="1"/>
</dbReference>
<keyword evidence="3" id="KW-0309">Germination</keyword>
<dbReference type="NCBIfam" id="TIGR02887">
    <property type="entry name" value="spore_ger_x_C"/>
    <property type="match status" value="1"/>
</dbReference>
<accession>A0A0A3ITR7</accession>
<name>A0A0A3ITR7_9BACL</name>
<dbReference type="GO" id="GO:0009847">
    <property type="term" value="P:spore germination"/>
    <property type="evidence" value="ECO:0007669"/>
    <property type="project" value="InterPro"/>
</dbReference>
<proteinExistence type="inferred from homology"/>
<evidence type="ECO:0000256" key="2">
    <source>
        <dbReference type="ARBA" id="ARBA00007886"/>
    </source>
</evidence>
<evidence type="ECO:0000256" key="4">
    <source>
        <dbReference type="ARBA" id="ARBA00022729"/>
    </source>
</evidence>
<evidence type="ECO:0000259" key="8">
    <source>
        <dbReference type="Pfam" id="PF05504"/>
    </source>
</evidence>
<dbReference type="Pfam" id="PF25198">
    <property type="entry name" value="Spore_GerAC_N"/>
    <property type="match status" value="1"/>
</dbReference>
<gene>
    <name evidence="10" type="ORF">CD29_12465</name>
</gene>
<dbReference type="eggNOG" id="ENOG502ZA3G">
    <property type="taxonomic scope" value="Bacteria"/>
</dbReference>
<evidence type="ECO:0000256" key="6">
    <source>
        <dbReference type="ARBA" id="ARBA00023139"/>
    </source>
</evidence>
<comment type="similarity">
    <text evidence="2">Belongs to the GerABKC lipoprotein family.</text>
</comment>
<dbReference type="InterPro" id="IPR046953">
    <property type="entry name" value="Spore_GerAC-like_C"/>
</dbReference>
<evidence type="ECO:0000256" key="3">
    <source>
        <dbReference type="ARBA" id="ARBA00022544"/>
    </source>
</evidence>
<evidence type="ECO:0000256" key="7">
    <source>
        <dbReference type="ARBA" id="ARBA00023288"/>
    </source>
</evidence>
<keyword evidence="7" id="KW-0449">Lipoprotein</keyword>
<evidence type="ECO:0000313" key="10">
    <source>
        <dbReference type="EMBL" id="KGR78232.1"/>
    </source>
</evidence>
<sequence>MIHLKQIITLLILSTVLVGCWDSRENERMFYVHGIGVDFKEGQYEVFIQLISFSNVAKSEQVNQDVIQSAVNSATGKTFTEALFELYHSIDEEVYWGHLSFFIVTEDLMKKGHINSVINTFTQHTDTRYQTWVYCTDESLSEFLIAVPLLKRSITLTGLADPYNSFEQESFIEPLSLRELIIQLNEPSYDVKIPYVTLKKEWKTQKGSETSVQTSGIGILAPEKFKGFLKGEKAKGLQWLSDKTKRSQITAKVHPSKDDDFITIVLQDMKVQIDPVIEGRDVQFDIKINTTVSLNSYSETLTTNDIRETVEKAVKEEINTTFKEGLERDADIYRLSEKIYRSNIKKWKELHTDGKVPLTENSIRNIEVIVDNIDSGRKSFKTTID</sequence>
<evidence type="ECO:0000259" key="9">
    <source>
        <dbReference type="Pfam" id="PF25198"/>
    </source>
</evidence>
<dbReference type="Gene3D" id="3.30.300.210">
    <property type="entry name" value="Nutrient germinant receptor protein C, domain 3"/>
    <property type="match status" value="1"/>
</dbReference>
<dbReference type="GO" id="GO:0016020">
    <property type="term" value="C:membrane"/>
    <property type="evidence" value="ECO:0007669"/>
    <property type="project" value="UniProtKB-SubCell"/>
</dbReference>
<comment type="caution">
    <text evidence="10">The sequence shown here is derived from an EMBL/GenBank/DDBJ whole genome shotgun (WGS) entry which is preliminary data.</text>
</comment>
<keyword evidence="6" id="KW-0564">Palmitate</keyword>
<dbReference type="OrthoDB" id="2380468at2"/>
<evidence type="ECO:0000256" key="5">
    <source>
        <dbReference type="ARBA" id="ARBA00023136"/>
    </source>
</evidence>
<dbReference type="InterPro" id="IPR008844">
    <property type="entry name" value="Spore_GerAC-like"/>
</dbReference>
<reference evidence="10 11" key="1">
    <citation type="submission" date="2014-02" db="EMBL/GenBank/DDBJ databases">
        <title>Draft genome sequence of Lysinibacillus manganicus DSM 26584T.</title>
        <authorList>
            <person name="Zhang F."/>
            <person name="Wang G."/>
            <person name="Zhang L."/>
        </authorList>
    </citation>
    <scope>NUCLEOTIDE SEQUENCE [LARGE SCALE GENOMIC DNA]</scope>
    <source>
        <strain evidence="10 11">DSM 26584</strain>
    </source>
</reference>
<protein>
    <submittedName>
        <fullName evidence="10">Uncharacterized protein</fullName>
    </submittedName>
</protein>
<dbReference type="Proteomes" id="UP000030416">
    <property type="component" value="Unassembled WGS sequence"/>
</dbReference>
<feature type="domain" description="Spore germination protein N-terminal" evidence="9">
    <location>
        <begin position="22"/>
        <end position="197"/>
    </location>
</feature>
<dbReference type="PANTHER" id="PTHR35789">
    <property type="entry name" value="SPORE GERMINATION PROTEIN B3"/>
    <property type="match status" value="1"/>
</dbReference>
<comment type="subcellular location">
    <subcellularLocation>
        <location evidence="1">Membrane</location>
        <topology evidence="1">Lipid-anchor</topology>
    </subcellularLocation>
</comment>
<feature type="domain" description="Spore germination GerAC-like C-terminal" evidence="8">
    <location>
        <begin position="215"/>
        <end position="352"/>
    </location>
</feature>
<keyword evidence="4" id="KW-0732">Signal</keyword>
<dbReference type="EMBL" id="JPVN01000013">
    <property type="protein sequence ID" value="KGR78232.1"/>
    <property type="molecule type" value="Genomic_DNA"/>
</dbReference>